<accession>A0A3D9DGR6</accession>
<keyword evidence="2" id="KW-1185">Reference proteome</keyword>
<protein>
    <recommendedName>
        <fullName evidence="3">Cthe-2314-like HEPN domain-containing protein</fullName>
    </recommendedName>
</protein>
<dbReference type="EMBL" id="QNUH01000009">
    <property type="protein sequence ID" value="REC77205.1"/>
    <property type="molecule type" value="Genomic_DNA"/>
</dbReference>
<name>A0A3D9DGR6_9FLAO</name>
<evidence type="ECO:0000313" key="2">
    <source>
        <dbReference type="Proteomes" id="UP000257030"/>
    </source>
</evidence>
<evidence type="ECO:0000313" key="1">
    <source>
        <dbReference type="EMBL" id="REC77205.1"/>
    </source>
</evidence>
<dbReference type="RefSeq" id="WP_116012359.1">
    <property type="nucleotide sequence ID" value="NZ_QNUH01000009.1"/>
</dbReference>
<comment type="caution">
    <text evidence="1">The sequence shown here is derived from an EMBL/GenBank/DDBJ whole genome shotgun (WGS) entry which is preliminary data.</text>
</comment>
<reference evidence="1 2" key="1">
    <citation type="journal article" date="2010" name="Syst. Appl. Microbiol.">
        <title>Four new species of Chryseobacterium from the rhizosphere of coastal sand dune plants, Chryseobacterium elymi sp. nov., Chryseobacterium hagamense sp. nov., Chryseobacterium lathyri sp. nov. and Chryseobacterium rhizosphaerae sp. nov.</title>
        <authorList>
            <person name="Cho S.H."/>
            <person name="Lee K.S."/>
            <person name="Shin D.S."/>
            <person name="Han J.H."/>
            <person name="Park K.S."/>
            <person name="Lee C.H."/>
            <person name="Park K.H."/>
            <person name="Kim S.B."/>
        </authorList>
    </citation>
    <scope>NUCLEOTIDE SEQUENCE [LARGE SCALE GENOMIC DNA]</scope>
    <source>
        <strain evidence="1 2">KCTC 22547</strain>
    </source>
</reference>
<sequence length="205" mass="24388">MFEKFRLNKARKKVKKAINDNLISSQESIEQMSKILRDFNGYKYHKHDNFLNLCIFSDVVNIDLTIMLERIRLSERNSEKKLYARVLATVIIDYLENINTLIGRDCLKELTENKMSEFASEFKAINKKFSNFRKENEKQLRDIRNNTIAHKSKNALILTDKIENIDVEEIYNFGMQLQEYSTEFTNLSTKIIYYIVDYMKEGRKL</sequence>
<gene>
    <name evidence="1" type="ORF">DRF60_12390</name>
</gene>
<dbReference type="AlphaFoldDB" id="A0A3D9DGR6"/>
<organism evidence="1 2">
    <name type="scientific">Chryseobacterium elymi</name>
    <dbReference type="NCBI Taxonomy" id="395936"/>
    <lineage>
        <taxon>Bacteria</taxon>
        <taxon>Pseudomonadati</taxon>
        <taxon>Bacteroidota</taxon>
        <taxon>Flavobacteriia</taxon>
        <taxon>Flavobacteriales</taxon>
        <taxon>Weeksellaceae</taxon>
        <taxon>Chryseobacterium group</taxon>
        <taxon>Chryseobacterium</taxon>
    </lineage>
</organism>
<evidence type="ECO:0008006" key="3">
    <source>
        <dbReference type="Google" id="ProtNLM"/>
    </source>
</evidence>
<proteinExistence type="predicted"/>
<dbReference type="OrthoDB" id="1435802at2"/>
<dbReference type="Proteomes" id="UP000257030">
    <property type="component" value="Unassembled WGS sequence"/>
</dbReference>